<keyword evidence="1" id="KW-0472">Membrane</keyword>
<feature type="transmembrane region" description="Helical" evidence="1">
    <location>
        <begin position="223"/>
        <end position="246"/>
    </location>
</feature>
<reference evidence="3" key="1">
    <citation type="submission" date="2022-10" db="EMBL/GenBank/DDBJ databases">
        <title>Genome assembly of Pristionchus species.</title>
        <authorList>
            <person name="Yoshida K."/>
            <person name="Sommer R.J."/>
        </authorList>
    </citation>
    <scope>NUCLEOTIDE SEQUENCE [LARGE SCALE GENOMIC DNA]</scope>
    <source>
        <strain evidence="3">RS5460</strain>
    </source>
</reference>
<evidence type="ECO:0000313" key="2">
    <source>
        <dbReference type="EMBL" id="GMR48892.1"/>
    </source>
</evidence>
<dbReference type="PANTHER" id="PTHR22718">
    <property type="entry name" value="SERPENTINE RECEPTOR, CLASS X"/>
    <property type="match status" value="1"/>
</dbReference>
<evidence type="ECO:0000256" key="1">
    <source>
        <dbReference type="SAM" id="Phobius"/>
    </source>
</evidence>
<name>A0AAN5CR20_9BILA</name>
<comment type="caution">
    <text evidence="2">The sequence shown here is derived from an EMBL/GenBank/DDBJ whole genome shotgun (WGS) entry which is preliminary data.</text>
</comment>
<keyword evidence="1" id="KW-0812">Transmembrane</keyword>
<sequence>YARHRQTYSIQGTFYPVVVGLIIFTTLNTIVQAVFVAPEYAHVIQIVFSSSSYLHVYLFLDMLSNYGILGFSTLVAANRFSTFNMGVSCIQEIFRRPRLYFIIALVTLFVSLLAATPAALGCTMLHAETAAGYMDVCPNERIAEGVKTGLAATYYVVCLASAYFYVRTYWLIKNQRGYLIEKESHRTAPEIIILKQALVIFGLYIISLVLSTILPLFPSSHSILLSFSLNFVSLLLSTVYPGLFLVSAKDMRREVSSWIPLTGSTSCWRGKQRVGSAEPMTSRYRMSMSSKQSE</sequence>
<dbReference type="Gene3D" id="1.20.1070.10">
    <property type="entry name" value="Rhodopsin 7-helix transmembrane proteins"/>
    <property type="match status" value="1"/>
</dbReference>
<protein>
    <recommendedName>
        <fullName evidence="4">G protein-coupled receptor</fullName>
    </recommendedName>
</protein>
<proteinExistence type="predicted"/>
<organism evidence="2 3">
    <name type="scientific">Pristionchus mayeri</name>
    <dbReference type="NCBI Taxonomy" id="1317129"/>
    <lineage>
        <taxon>Eukaryota</taxon>
        <taxon>Metazoa</taxon>
        <taxon>Ecdysozoa</taxon>
        <taxon>Nematoda</taxon>
        <taxon>Chromadorea</taxon>
        <taxon>Rhabditida</taxon>
        <taxon>Rhabditina</taxon>
        <taxon>Diplogasteromorpha</taxon>
        <taxon>Diplogasteroidea</taxon>
        <taxon>Neodiplogasteridae</taxon>
        <taxon>Pristionchus</taxon>
    </lineage>
</organism>
<gene>
    <name evidence="2" type="ORF">PMAYCL1PPCAC_19087</name>
</gene>
<dbReference type="AlphaFoldDB" id="A0AAN5CR20"/>
<feature type="non-terminal residue" evidence="2">
    <location>
        <position position="294"/>
    </location>
</feature>
<feature type="transmembrane region" description="Helical" evidence="1">
    <location>
        <begin position="193"/>
        <end position="217"/>
    </location>
</feature>
<accession>A0AAN5CR20</accession>
<dbReference type="SUPFAM" id="SSF81321">
    <property type="entry name" value="Family A G protein-coupled receptor-like"/>
    <property type="match status" value="1"/>
</dbReference>
<evidence type="ECO:0000313" key="3">
    <source>
        <dbReference type="Proteomes" id="UP001328107"/>
    </source>
</evidence>
<dbReference type="PANTHER" id="PTHR22718:SF25">
    <property type="entry name" value="G-PROTEIN COUPLED RECEPTORS FAMILY 1 PROFILE DOMAIN-CONTAINING PROTEIN"/>
    <property type="match status" value="1"/>
</dbReference>
<feature type="transmembrane region" description="Helical" evidence="1">
    <location>
        <begin position="152"/>
        <end position="172"/>
    </location>
</feature>
<evidence type="ECO:0008006" key="4">
    <source>
        <dbReference type="Google" id="ProtNLM"/>
    </source>
</evidence>
<keyword evidence="3" id="KW-1185">Reference proteome</keyword>
<feature type="transmembrane region" description="Helical" evidence="1">
    <location>
        <begin position="56"/>
        <end position="78"/>
    </location>
</feature>
<keyword evidence="1" id="KW-1133">Transmembrane helix</keyword>
<dbReference type="EMBL" id="BTRK01000004">
    <property type="protein sequence ID" value="GMR48892.1"/>
    <property type="molecule type" value="Genomic_DNA"/>
</dbReference>
<dbReference type="Proteomes" id="UP001328107">
    <property type="component" value="Unassembled WGS sequence"/>
</dbReference>
<feature type="non-terminal residue" evidence="2">
    <location>
        <position position="1"/>
    </location>
</feature>
<feature type="transmembrane region" description="Helical" evidence="1">
    <location>
        <begin position="99"/>
        <end position="120"/>
    </location>
</feature>
<feature type="transmembrane region" description="Helical" evidence="1">
    <location>
        <begin position="12"/>
        <end position="36"/>
    </location>
</feature>